<dbReference type="SMART" id="SM00167">
    <property type="entry name" value="VPS9"/>
    <property type="match status" value="1"/>
</dbReference>
<reference evidence="3" key="2">
    <citation type="submission" date="2020-11" db="EMBL/GenBank/DDBJ databases">
        <authorList>
            <person name="McCartney M.A."/>
            <person name="Auch B."/>
            <person name="Kono T."/>
            <person name="Mallez S."/>
            <person name="Becker A."/>
            <person name="Gohl D.M."/>
            <person name="Silverstein K.A.T."/>
            <person name="Koren S."/>
            <person name="Bechman K.B."/>
            <person name="Herman A."/>
            <person name="Abrahante J.E."/>
            <person name="Garbe J."/>
        </authorList>
    </citation>
    <scope>NUCLEOTIDE SEQUENCE</scope>
    <source>
        <strain evidence="3">Duluth1</strain>
        <tissue evidence="3">Whole animal</tissue>
    </source>
</reference>
<reference evidence="3" key="1">
    <citation type="journal article" date="2019" name="bioRxiv">
        <title>The Genome of the Zebra Mussel, Dreissena polymorpha: A Resource for Invasive Species Research.</title>
        <authorList>
            <person name="McCartney M.A."/>
            <person name="Auch B."/>
            <person name="Kono T."/>
            <person name="Mallez S."/>
            <person name="Zhang Y."/>
            <person name="Obille A."/>
            <person name="Becker A."/>
            <person name="Abrahante J.E."/>
            <person name="Garbe J."/>
            <person name="Badalamenti J.P."/>
            <person name="Herman A."/>
            <person name="Mangelson H."/>
            <person name="Liachko I."/>
            <person name="Sullivan S."/>
            <person name="Sone E.D."/>
            <person name="Koren S."/>
            <person name="Silverstein K.A.T."/>
            <person name="Beckman K.B."/>
            <person name="Gohl D.M."/>
        </authorList>
    </citation>
    <scope>NUCLEOTIDE SEQUENCE</scope>
    <source>
        <strain evidence="3">Duluth1</strain>
        <tissue evidence="3">Whole animal</tissue>
    </source>
</reference>
<feature type="region of interest" description="Disordered" evidence="1">
    <location>
        <begin position="86"/>
        <end position="123"/>
    </location>
</feature>
<evidence type="ECO:0000259" key="2">
    <source>
        <dbReference type="PROSITE" id="PS51205"/>
    </source>
</evidence>
<dbReference type="GO" id="GO:0005829">
    <property type="term" value="C:cytosol"/>
    <property type="evidence" value="ECO:0007669"/>
    <property type="project" value="TreeGrafter"/>
</dbReference>
<dbReference type="InterPro" id="IPR003123">
    <property type="entry name" value="VPS9"/>
</dbReference>
<dbReference type="AlphaFoldDB" id="A0A9D4IKU5"/>
<dbReference type="Proteomes" id="UP000828390">
    <property type="component" value="Unassembled WGS sequence"/>
</dbReference>
<dbReference type="PANTHER" id="PTHR23101">
    <property type="entry name" value="RAB GDP/GTP EXCHANGE FACTOR"/>
    <property type="match status" value="1"/>
</dbReference>
<proteinExistence type="predicted"/>
<gene>
    <name evidence="3" type="ORF">DPMN_178090</name>
</gene>
<dbReference type="OrthoDB" id="10264848at2759"/>
<evidence type="ECO:0000256" key="1">
    <source>
        <dbReference type="SAM" id="MobiDB-lite"/>
    </source>
</evidence>
<keyword evidence="4" id="KW-1185">Reference proteome</keyword>
<dbReference type="SUPFAM" id="SSF109993">
    <property type="entry name" value="VPS9 domain"/>
    <property type="match status" value="1"/>
</dbReference>
<dbReference type="Gene3D" id="1.20.1050.80">
    <property type="entry name" value="VPS9 domain"/>
    <property type="match status" value="1"/>
</dbReference>
<evidence type="ECO:0000313" key="3">
    <source>
        <dbReference type="EMBL" id="KAH3776659.1"/>
    </source>
</evidence>
<name>A0A9D4IKU5_DREPO</name>
<dbReference type="GO" id="GO:0005085">
    <property type="term" value="F:guanyl-nucleotide exchange factor activity"/>
    <property type="evidence" value="ECO:0007669"/>
    <property type="project" value="InterPro"/>
</dbReference>
<dbReference type="InterPro" id="IPR045046">
    <property type="entry name" value="Vps9-like"/>
</dbReference>
<dbReference type="GO" id="GO:0030139">
    <property type="term" value="C:endocytic vesicle"/>
    <property type="evidence" value="ECO:0007669"/>
    <property type="project" value="TreeGrafter"/>
</dbReference>
<accession>A0A9D4IKU5</accession>
<dbReference type="PROSITE" id="PS51205">
    <property type="entry name" value="VPS9"/>
    <property type="match status" value="1"/>
</dbReference>
<evidence type="ECO:0000313" key="4">
    <source>
        <dbReference type="Proteomes" id="UP000828390"/>
    </source>
</evidence>
<feature type="domain" description="VPS9" evidence="2">
    <location>
        <begin position="640"/>
        <end position="790"/>
    </location>
</feature>
<comment type="caution">
    <text evidence="3">The sequence shown here is derived from an EMBL/GenBank/DDBJ whole genome shotgun (WGS) entry which is preliminary data.</text>
</comment>
<dbReference type="InterPro" id="IPR037191">
    <property type="entry name" value="VPS9_dom_sf"/>
</dbReference>
<dbReference type="Pfam" id="PF02204">
    <property type="entry name" value="VPS9"/>
    <property type="match status" value="1"/>
</dbReference>
<dbReference type="EMBL" id="JAIWYP010000009">
    <property type="protein sequence ID" value="KAH3776659.1"/>
    <property type="molecule type" value="Genomic_DNA"/>
</dbReference>
<organism evidence="3 4">
    <name type="scientific">Dreissena polymorpha</name>
    <name type="common">Zebra mussel</name>
    <name type="synonym">Mytilus polymorpha</name>
    <dbReference type="NCBI Taxonomy" id="45954"/>
    <lineage>
        <taxon>Eukaryota</taxon>
        <taxon>Metazoa</taxon>
        <taxon>Spiralia</taxon>
        <taxon>Lophotrochozoa</taxon>
        <taxon>Mollusca</taxon>
        <taxon>Bivalvia</taxon>
        <taxon>Autobranchia</taxon>
        <taxon>Heteroconchia</taxon>
        <taxon>Euheterodonta</taxon>
        <taxon>Imparidentia</taxon>
        <taxon>Neoheterodontei</taxon>
        <taxon>Myida</taxon>
        <taxon>Dreissenoidea</taxon>
        <taxon>Dreissenidae</taxon>
        <taxon>Dreissena</taxon>
    </lineage>
</organism>
<protein>
    <recommendedName>
        <fullName evidence="2">VPS9 domain-containing protein</fullName>
    </recommendedName>
</protein>
<dbReference type="PANTHER" id="PTHR23101:SF98">
    <property type="entry name" value="VPS9 DOMAIN-CONTAINING PROTEIN 1"/>
    <property type="match status" value="1"/>
</dbReference>
<sequence>MSSAETLAKQLMVVMKDVSMALDFDNADRIEDAYKKYLEVVLRVATSLLKTLHADVGHLHVAPDIVKLINLGQQCMDRAANIIRKKSGGQTAAGPPKSFPSSLEGNKNQPSKKQKQTKTSPWDCVSPVLKDKILSGKRTPGVDRLSPVVFSSSVKLPDKECRGSVTTTEGKLASIVKTSYTFSRGIAPLEVARRQNQQLLSAFRRRQNLTTNKSLSTTLSLTMQRKMAENLAIAHAQETALAKKIAERQARLEEQATKRFNSPIGMSEEEQKQRHIYRRVLELEMEQVWLAELRKRLDSNPTDIEVISEIITSILSCQSHPLTEELEKHQNRILDKLTPLVKNIDSDLNQIQRVLESDVSLDLLSLEAGLDSKHQLILEGEQQDLISPSDQHNELENTANNKMEEDIKNAIKTHDVSSNASTSGSNIVSCTLEMKSQIKKSLEQGEEVTAVFQKEDEMVKTITRNMASDYLRYSQENMDDLFDSDDDEAENDLPVADDVLSSSRVKNADIQQDDEHNVTEEIELSSANRELIDDNDCQPDKGPENNNIEHGIENISKKDTSYNEMEYKIFNLRTEAYHRHLSGITEEIMTSIDTLQLLFVVVFESLDSPEGRDQCNVLIEQYFFRPLWQHLLTLFRMANKPKEMRLAKVMRSHAGCGPDRFSVRAELCLSDQSGPSPYQSAVQELHQLCQTDTMMNKLDRLVKASKEVMQCVEMYYRGRETSPPSIGADDLLPVLSFIIVRSSLPQLVSECHAIEKFIHEAYMLGEEGYCLTSFQTALNYLVTQGMTQDKN</sequence>
<dbReference type="GO" id="GO:0031267">
    <property type="term" value="F:small GTPase binding"/>
    <property type="evidence" value="ECO:0007669"/>
    <property type="project" value="TreeGrafter"/>
</dbReference>
<dbReference type="GO" id="GO:0016192">
    <property type="term" value="P:vesicle-mediated transport"/>
    <property type="evidence" value="ECO:0007669"/>
    <property type="project" value="InterPro"/>
</dbReference>